<evidence type="ECO:0000313" key="2">
    <source>
        <dbReference type="Proteomes" id="UP001358586"/>
    </source>
</evidence>
<reference evidence="1 2" key="1">
    <citation type="submission" date="2023-03" db="EMBL/GenBank/DDBJ databases">
        <title>WGS of Gossypium arboreum.</title>
        <authorList>
            <person name="Yu D."/>
        </authorList>
    </citation>
    <scope>NUCLEOTIDE SEQUENCE [LARGE SCALE GENOMIC DNA]</scope>
    <source>
        <tissue evidence="1">Leaf</tissue>
    </source>
</reference>
<accession>A0ABR0PFK6</accession>
<comment type="caution">
    <text evidence="1">The sequence shown here is derived from an EMBL/GenBank/DDBJ whole genome shotgun (WGS) entry which is preliminary data.</text>
</comment>
<organism evidence="1 2">
    <name type="scientific">Gossypium arboreum</name>
    <name type="common">Tree cotton</name>
    <name type="synonym">Gossypium nanking</name>
    <dbReference type="NCBI Taxonomy" id="29729"/>
    <lineage>
        <taxon>Eukaryota</taxon>
        <taxon>Viridiplantae</taxon>
        <taxon>Streptophyta</taxon>
        <taxon>Embryophyta</taxon>
        <taxon>Tracheophyta</taxon>
        <taxon>Spermatophyta</taxon>
        <taxon>Magnoliopsida</taxon>
        <taxon>eudicotyledons</taxon>
        <taxon>Gunneridae</taxon>
        <taxon>Pentapetalae</taxon>
        <taxon>rosids</taxon>
        <taxon>malvids</taxon>
        <taxon>Malvales</taxon>
        <taxon>Malvaceae</taxon>
        <taxon>Malvoideae</taxon>
        <taxon>Gossypium</taxon>
    </lineage>
</organism>
<proteinExistence type="predicted"/>
<protein>
    <submittedName>
        <fullName evidence="1">Uncharacterized protein</fullName>
    </submittedName>
</protein>
<name>A0ABR0PFK6_GOSAR</name>
<keyword evidence="2" id="KW-1185">Reference proteome</keyword>
<dbReference type="EMBL" id="JARKNE010000007">
    <property type="protein sequence ID" value="KAK5819940.1"/>
    <property type="molecule type" value="Genomic_DNA"/>
</dbReference>
<sequence>MASVLQNFDRVFHRCGTGDEIIIHALLDYRKAHAVLSYGGLDGRLLDPSFERCIDWLQNATHLLDLKGPLEYSE</sequence>
<gene>
    <name evidence="1" type="ORF">PVK06_024975</name>
</gene>
<dbReference type="Proteomes" id="UP001358586">
    <property type="component" value="Chromosome 7"/>
</dbReference>
<evidence type="ECO:0000313" key="1">
    <source>
        <dbReference type="EMBL" id="KAK5819940.1"/>
    </source>
</evidence>